<accession>A0A2P5C1C3</accession>
<name>A0A2P5C1C3_TREOI</name>
<proteinExistence type="predicted"/>
<sequence>MSVNKISIPVRADVEKFDGNINFGLWQIQVKNLLIQSGLYKVSKGREVYKSKDSKKSNMSD</sequence>
<dbReference type="EMBL" id="JXTC01000427">
    <property type="protein sequence ID" value="PON54816.1"/>
    <property type="molecule type" value="Genomic_DNA"/>
</dbReference>
<evidence type="ECO:0000313" key="2">
    <source>
        <dbReference type="Proteomes" id="UP000237000"/>
    </source>
</evidence>
<protein>
    <submittedName>
        <fullName evidence="1">Uncharacterized protein</fullName>
    </submittedName>
</protein>
<keyword evidence="2" id="KW-1185">Reference proteome</keyword>
<reference evidence="2" key="1">
    <citation type="submission" date="2016-06" db="EMBL/GenBank/DDBJ databases">
        <title>Parallel loss of symbiosis genes in relatives of nitrogen-fixing non-legume Parasponia.</title>
        <authorList>
            <person name="Van Velzen R."/>
            <person name="Holmer R."/>
            <person name="Bu F."/>
            <person name="Rutten L."/>
            <person name="Van Zeijl A."/>
            <person name="Liu W."/>
            <person name="Santuari L."/>
            <person name="Cao Q."/>
            <person name="Sharma T."/>
            <person name="Shen D."/>
            <person name="Roswanjaya Y."/>
            <person name="Wardhani T."/>
            <person name="Kalhor M.S."/>
            <person name="Jansen J."/>
            <person name="Van den Hoogen J."/>
            <person name="Gungor B."/>
            <person name="Hartog M."/>
            <person name="Hontelez J."/>
            <person name="Verver J."/>
            <person name="Yang W.-C."/>
            <person name="Schijlen E."/>
            <person name="Repin R."/>
            <person name="Schilthuizen M."/>
            <person name="Schranz E."/>
            <person name="Heidstra R."/>
            <person name="Miyata K."/>
            <person name="Fedorova E."/>
            <person name="Kohlen W."/>
            <person name="Bisseling T."/>
            <person name="Smit S."/>
            <person name="Geurts R."/>
        </authorList>
    </citation>
    <scope>NUCLEOTIDE SEQUENCE [LARGE SCALE GENOMIC DNA]</scope>
    <source>
        <strain evidence="2">cv. RG33-2</strain>
    </source>
</reference>
<organism evidence="1 2">
    <name type="scientific">Trema orientale</name>
    <name type="common">Charcoal tree</name>
    <name type="synonym">Celtis orientalis</name>
    <dbReference type="NCBI Taxonomy" id="63057"/>
    <lineage>
        <taxon>Eukaryota</taxon>
        <taxon>Viridiplantae</taxon>
        <taxon>Streptophyta</taxon>
        <taxon>Embryophyta</taxon>
        <taxon>Tracheophyta</taxon>
        <taxon>Spermatophyta</taxon>
        <taxon>Magnoliopsida</taxon>
        <taxon>eudicotyledons</taxon>
        <taxon>Gunneridae</taxon>
        <taxon>Pentapetalae</taxon>
        <taxon>rosids</taxon>
        <taxon>fabids</taxon>
        <taxon>Rosales</taxon>
        <taxon>Cannabaceae</taxon>
        <taxon>Trema</taxon>
    </lineage>
</organism>
<dbReference type="AlphaFoldDB" id="A0A2P5C1C3"/>
<dbReference type="OrthoDB" id="1738689at2759"/>
<evidence type="ECO:0000313" key="1">
    <source>
        <dbReference type="EMBL" id="PON54816.1"/>
    </source>
</evidence>
<comment type="caution">
    <text evidence="1">The sequence shown here is derived from an EMBL/GenBank/DDBJ whole genome shotgun (WGS) entry which is preliminary data.</text>
</comment>
<gene>
    <name evidence="1" type="ORF">TorRG33x02_301370</name>
</gene>
<dbReference type="Proteomes" id="UP000237000">
    <property type="component" value="Unassembled WGS sequence"/>
</dbReference>
<dbReference type="InParanoid" id="A0A2P5C1C3"/>